<gene>
    <name evidence="1" type="ORF">C0189_00975</name>
</gene>
<dbReference type="Gene3D" id="3.40.50.360">
    <property type="match status" value="1"/>
</dbReference>
<proteinExistence type="predicted"/>
<dbReference type="AlphaFoldDB" id="A0A2J6WFL8"/>
<dbReference type="Proteomes" id="UP000237040">
    <property type="component" value="Unassembled WGS sequence"/>
</dbReference>
<name>A0A2J6WFL8_9BACT</name>
<accession>A0A2J6WFL8</accession>
<evidence type="ECO:0000313" key="1">
    <source>
        <dbReference type="EMBL" id="PMP68563.1"/>
    </source>
</evidence>
<dbReference type="EMBL" id="PNIL01000015">
    <property type="protein sequence ID" value="PMP68563.1"/>
    <property type="molecule type" value="Genomic_DNA"/>
</dbReference>
<protein>
    <recommendedName>
        <fullName evidence="3">Flavodoxin domain-containing protein</fullName>
    </recommendedName>
</protein>
<evidence type="ECO:0000313" key="2">
    <source>
        <dbReference type="Proteomes" id="UP000237040"/>
    </source>
</evidence>
<sequence>MRGCEIVEIKDNLKRNFFRNFFYLIIGKIVPIEPLHLDLEKFERVFILSQIWAGNIPFLMRSFLFKNKDALINKEVVFVSSSRFGERNKSFVIKLNKIPGNLVKKALFIKENNVSSGRYKESLENFLNSL</sequence>
<organism evidence="1 2">
    <name type="scientific">Caldisericum exile</name>
    <dbReference type="NCBI Taxonomy" id="693075"/>
    <lineage>
        <taxon>Bacteria</taxon>
        <taxon>Pseudomonadati</taxon>
        <taxon>Caldisericota/Cryosericota group</taxon>
        <taxon>Caldisericota</taxon>
        <taxon>Caldisericia</taxon>
        <taxon>Caldisericales</taxon>
        <taxon>Caldisericaceae</taxon>
        <taxon>Caldisericum</taxon>
    </lineage>
</organism>
<dbReference type="InterPro" id="IPR029039">
    <property type="entry name" value="Flavoprotein-like_sf"/>
</dbReference>
<reference evidence="1 2" key="1">
    <citation type="submission" date="2018-01" db="EMBL/GenBank/DDBJ databases">
        <title>Metagenomic assembled genomes from two thermal pools in the Uzon Caldera, Kamchatka, Russia.</title>
        <authorList>
            <person name="Wilkins L."/>
            <person name="Ettinger C."/>
        </authorList>
    </citation>
    <scope>NUCLEOTIDE SEQUENCE [LARGE SCALE GENOMIC DNA]</scope>
    <source>
        <strain evidence="1">ZAV-07</strain>
    </source>
</reference>
<evidence type="ECO:0008006" key="3">
    <source>
        <dbReference type="Google" id="ProtNLM"/>
    </source>
</evidence>
<comment type="caution">
    <text evidence="1">The sequence shown here is derived from an EMBL/GenBank/DDBJ whole genome shotgun (WGS) entry which is preliminary data.</text>
</comment>